<dbReference type="EMBL" id="FQZY01000032">
    <property type="protein sequence ID" value="SHK16307.1"/>
    <property type="molecule type" value="Genomic_DNA"/>
</dbReference>
<dbReference type="STRING" id="1121950.SAMN02745243_02348"/>
<sequence length="233" mass="25426">MENKSNCLICNEELVYSTEPVKMKCMICGGEFETTVSCRNGHYICDDCHCAKGVEAILEVCSKTDSKNPIEIMQGLMRTPAIFMHGPEHHVMVGAALLAAYRNAGGDIDLGPALKEMERRGKQVPGGACGFWGCCGAGVSTGIFLSIAMQATPLTKESWGLSNQMTAAALGEIGKLGGPRCCKRDSFVAAKTAVLFVKEHLGIEMELPEKIKCEFMRWNEQCIKLECPYFRGE</sequence>
<organism evidence="2 3">
    <name type="scientific">Hespellia stercorisuis DSM 15480</name>
    <dbReference type="NCBI Taxonomy" id="1121950"/>
    <lineage>
        <taxon>Bacteria</taxon>
        <taxon>Bacillati</taxon>
        <taxon>Bacillota</taxon>
        <taxon>Clostridia</taxon>
        <taxon>Lachnospirales</taxon>
        <taxon>Lachnospiraceae</taxon>
        <taxon>Hespellia</taxon>
    </lineage>
</organism>
<dbReference type="InterPro" id="IPR043768">
    <property type="entry name" value="DUF5714"/>
</dbReference>
<evidence type="ECO:0000313" key="2">
    <source>
        <dbReference type="EMBL" id="SHK16307.1"/>
    </source>
</evidence>
<evidence type="ECO:0000313" key="3">
    <source>
        <dbReference type="Proteomes" id="UP000184301"/>
    </source>
</evidence>
<gene>
    <name evidence="2" type="ORF">SAMN02745243_02348</name>
</gene>
<feature type="domain" description="DUF5714" evidence="1">
    <location>
        <begin position="57"/>
        <end position="230"/>
    </location>
</feature>
<reference evidence="2 3" key="1">
    <citation type="submission" date="2016-11" db="EMBL/GenBank/DDBJ databases">
        <authorList>
            <person name="Jaros S."/>
            <person name="Januszkiewicz K."/>
            <person name="Wedrychowicz H."/>
        </authorList>
    </citation>
    <scope>NUCLEOTIDE SEQUENCE [LARGE SCALE GENOMIC DNA]</scope>
    <source>
        <strain evidence="2 3">DSM 15480</strain>
    </source>
</reference>
<name>A0A1M6Q868_9FIRM</name>
<evidence type="ECO:0000259" key="1">
    <source>
        <dbReference type="Pfam" id="PF18978"/>
    </source>
</evidence>
<proteinExistence type="predicted"/>
<protein>
    <recommendedName>
        <fullName evidence="1">DUF5714 domain-containing protein</fullName>
    </recommendedName>
</protein>
<dbReference type="OrthoDB" id="9813299at2"/>
<dbReference type="AlphaFoldDB" id="A0A1M6Q868"/>
<dbReference type="Pfam" id="PF18978">
    <property type="entry name" value="DUF5714"/>
    <property type="match status" value="1"/>
</dbReference>
<dbReference type="Proteomes" id="UP000184301">
    <property type="component" value="Unassembled WGS sequence"/>
</dbReference>
<accession>A0A1M6Q868</accession>
<dbReference type="RefSeq" id="WP_073110623.1">
    <property type="nucleotide sequence ID" value="NZ_FQZY01000032.1"/>
</dbReference>
<keyword evidence="3" id="KW-1185">Reference proteome</keyword>